<proteinExistence type="predicted"/>
<evidence type="ECO:0000313" key="2">
    <source>
        <dbReference type="EnsemblPlants" id="PNT70731"/>
    </source>
</evidence>
<sequence length="73" mass="8471">MIDCSQQIKLHHFLFGVAYFCSDMPSHFLTELSSIILMVYYFHDINYLTSDFSSILTLCLGRLCTRCHLPVGY</sequence>
<reference evidence="1 2" key="1">
    <citation type="journal article" date="2010" name="Nature">
        <title>Genome sequencing and analysis of the model grass Brachypodium distachyon.</title>
        <authorList>
            <consortium name="International Brachypodium Initiative"/>
        </authorList>
    </citation>
    <scope>NUCLEOTIDE SEQUENCE [LARGE SCALE GENOMIC DNA]</scope>
    <source>
        <strain evidence="1 2">Bd21</strain>
    </source>
</reference>
<evidence type="ECO:0000313" key="3">
    <source>
        <dbReference type="Proteomes" id="UP000008810"/>
    </source>
</evidence>
<dbReference type="AlphaFoldDB" id="A0A2K2D8X5"/>
<protein>
    <submittedName>
        <fullName evidence="1 2">Uncharacterized protein</fullName>
    </submittedName>
</protein>
<reference evidence="2" key="3">
    <citation type="submission" date="2018-08" db="UniProtKB">
        <authorList>
            <consortium name="EnsemblPlants"/>
        </authorList>
    </citation>
    <scope>IDENTIFICATION</scope>
    <source>
        <strain evidence="2">cv. Bd21</strain>
    </source>
</reference>
<dbReference type="Gramene" id="PNT70731">
    <property type="protein sequence ID" value="PNT70731"/>
    <property type="gene ID" value="BRADI_2g16891v3"/>
</dbReference>
<accession>A0A2K2D8X5</accession>
<dbReference type="EMBL" id="CM000881">
    <property type="protein sequence ID" value="PNT70731.1"/>
    <property type="molecule type" value="Genomic_DNA"/>
</dbReference>
<gene>
    <name evidence="1" type="ORF">BRADI_2g16891v3</name>
</gene>
<organism evidence="1">
    <name type="scientific">Brachypodium distachyon</name>
    <name type="common">Purple false brome</name>
    <name type="synonym">Trachynia distachya</name>
    <dbReference type="NCBI Taxonomy" id="15368"/>
    <lineage>
        <taxon>Eukaryota</taxon>
        <taxon>Viridiplantae</taxon>
        <taxon>Streptophyta</taxon>
        <taxon>Embryophyta</taxon>
        <taxon>Tracheophyta</taxon>
        <taxon>Spermatophyta</taxon>
        <taxon>Magnoliopsida</taxon>
        <taxon>Liliopsida</taxon>
        <taxon>Poales</taxon>
        <taxon>Poaceae</taxon>
        <taxon>BOP clade</taxon>
        <taxon>Pooideae</taxon>
        <taxon>Stipodae</taxon>
        <taxon>Brachypodieae</taxon>
        <taxon>Brachypodium</taxon>
    </lineage>
</organism>
<name>A0A2K2D8X5_BRADI</name>
<dbReference type="Proteomes" id="UP000008810">
    <property type="component" value="Chromosome 2"/>
</dbReference>
<dbReference type="InParanoid" id="A0A2K2D8X5"/>
<dbReference type="EnsemblPlants" id="PNT70731">
    <property type="protein sequence ID" value="PNT70731"/>
    <property type="gene ID" value="BRADI_2g16891v3"/>
</dbReference>
<evidence type="ECO:0000313" key="1">
    <source>
        <dbReference type="EMBL" id="PNT70731.1"/>
    </source>
</evidence>
<keyword evidence="3" id="KW-1185">Reference proteome</keyword>
<reference evidence="1" key="2">
    <citation type="submission" date="2017-06" db="EMBL/GenBank/DDBJ databases">
        <title>WGS assembly of Brachypodium distachyon.</title>
        <authorList>
            <consortium name="The International Brachypodium Initiative"/>
            <person name="Lucas S."/>
            <person name="Harmon-Smith M."/>
            <person name="Lail K."/>
            <person name="Tice H."/>
            <person name="Grimwood J."/>
            <person name="Bruce D."/>
            <person name="Barry K."/>
            <person name="Shu S."/>
            <person name="Lindquist E."/>
            <person name="Wang M."/>
            <person name="Pitluck S."/>
            <person name="Vogel J.P."/>
            <person name="Garvin D.F."/>
            <person name="Mockler T.C."/>
            <person name="Schmutz J."/>
            <person name="Rokhsar D."/>
            <person name="Bevan M.W."/>
        </authorList>
    </citation>
    <scope>NUCLEOTIDE SEQUENCE</scope>
    <source>
        <strain evidence="1">Bd21</strain>
    </source>
</reference>